<dbReference type="AlphaFoldDB" id="A0A815ECJ8"/>
<gene>
    <name evidence="2" type="ORF">JXQ802_LOCUS46004</name>
    <name evidence="1" type="ORF">PYM288_LOCUS30292</name>
</gene>
<proteinExistence type="predicted"/>
<reference evidence="1" key="1">
    <citation type="submission" date="2021-02" db="EMBL/GenBank/DDBJ databases">
        <authorList>
            <person name="Nowell W R."/>
        </authorList>
    </citation>
    <scope>NUCLEOTIDE SEQUENCE</scope>
</reference>
<dbReference type="EMBL" id="CAJNOL010004007">
    <property type="protein sequence ID" value="CAF1578930.1"/>
    <property type="molecule type" value="Genomic_DNA"/>
</dbReference>
<organism evidence="1 3">
    <name type="scientific">Rotaria sordida</name>
    <dbReference type="NCBI Taxonomy" id="392033"/>
    <lineage>
        <taxon>Eukaryota</taxon>
        <taxon>Metazoa</taxon>
        <taxon>Spiralia</taxon>
        <taxon>Gnathifera</taxon>
        <taxon>Rotifera</taxon>
        <taxon>Eurotatoria</taxon>
        <taxon>Bdelloidea</taxon>
        <taxon>Philodinida</taxon>
        <taxon>Philodinidae</taxon>
        <taxon>Rotaria</taxon>
    </lineage>
</organism>
<sequence>MSDKKERCKIAKTTNNLSQAIGELIKASGVRQALVRQHKLMKPENTTTVLGADFNHININSKLTHIPDPHIPIPNDVVTVSKGITKIAEVMQIVNKLALPIAITLDGQTIKTGASIVGGWTGGIAGGMGGVEAGAAFGRSIGALFGDVGVIPGAAIGSIVGGILGSIGGGITGSYDAEALTGIAFFNDDEDSDEED</sequence>
<evidence type="ECO:0000313" key="1">
    <source>
        <dbReference type="EMBL" id="CAF1308585.1"/>
    </source>
</evidence>
<comment type="caution">
    <text evidence="1">The sequence shown here is derived from an EMBL/GenBank/DDBJ whole genome shotgun (WGS) entry which is preliminary data.</text>
</comment>
<evidence type="ECO:0000313" key="3">
    <source>
        <dbReference type="Proteomes" id="UP000663854"/>
    </source>
</evidence>
<accession>A0A815ECJ8</accession>
<keyword evidence="4" id="KW-1185">Reference proteome</keyword>
<name>A0A815ECJ8_9BILA</name>
<evidence type="ECO:0000313" key="2">
    <source>
        <dbReference type="EMBL" id="CAF1578930.1"/>
    </source>
</evidence>
<dbReference type="Proteomes" id="UP000663870">
    <property type="component" value="Unassembled WGS sequence"/>
</dbReference>
<dbReference type="Proteomes" id="UP000663854">
    <property type="component" value="Unassembled WGS sequence"/>
</dbReference>
<dbReference type="EMBL" id="CAJNOH010002750">
    <property type="protein sequence ID" value="CAF1308585.1"/>
    <property type="molecule type" value="Genomic_DNA"/>
</dbReference>
<protein>
    <submittedName>
        <fullName evidence="1">Uncharacterized protein</fullName>
    </submittedName>
</protein>
<evidence type="ECO:0000313" key="4">
    <source>
        <dbReference type="Proteomes" id="UP000663870"/>
    </source>
</evidence>